<dbReference type="EMBL" id="KL367743">
    <property type="protein sequence ID" value="KFD59759.1"/>
    <property type="molecule type" value="Genomic_DNA"/>
</dbReference>
<dbReference type="InterPro" id="IPR055510">
    <property type="entry name" value="DUF7083"/>
</dbReference>
<sequence>MSTVTSEVRELLQQQSESLQATLEMLKVLLSPKTTDNRQPSLDSLSNSISEFCYDPDSRNTFDAWFTRYEDIFTD</sequence>
<dbReference type="AlphaFoldDB" id="A0A085MRB3"/>
<protein>
    <recommendedName>
        <fullName evidence="1">DUF7083 domain-containing protein</fullName>
    </recommendedName>
</protein>
<reference evidence="2" key="1">
    <citation type="journal article" date="2014" name="Nat. Genet.">
        <title>Genome and transcriptome of the porcine whipworm Trichuris suis.</title>
        <authorList>
            <person name="Jex A.R."/>
            <person name="Nejsum P."/>
            <person name="Schwarz E.M."/>
            <person name="Hu L."/>
            <person name="Young N.D."/>
            <person name="Hall R.S."/>
            <person name="Korhonen P.K."/>
            <person name="Liao S."/>
            <person name="Thamsborg S."/>
            <person name="Xia J."/>
            <person name="Xu P."/>
            <person name="Wang S."/>
            <person name="Scheerlinck J.P."/>
            <person name="Hofmann A."/>
            <person name="Sternberg P.W."/>
            <person name="Wang J."/>
            <person name="Gasser R.B."/>
        </authorList>
    </citation>
    <scope>NUCLEOTIDE SEQUENCE [LARGE SCALE GENOMIC DNA]</scope>
    <source>
        <strain evidence="2">DCEP-RM93F</strain>
    </source>
</reference>
<evidence type="ECO:0000259" key="1">
    <source>
        <dbReference type="Pfam" id="PF23309"/>
    </source>
</evidence>
<feature type="domain" description="DUF7083" evidence="1">
    <location>
        <begin position="43"/>
        <end position="75"/>
    </location>
</feature>
<dbReference type="Proteomes" id="UP000030758">
    <property type="component" value="Unassembled WGS sequence"/>
</dbReference>
<proteinExistence type="predicted"/>
<gene>
    <name evidence="2" type="ORF">M514_28056</name>
</gene>
<name>A0A085MRB3_9BILA</name>
<dbReference type="Pfam" id="PF23309">
    <property type="entry name" value="DUF7083"/>
    <property type="match status" value="1"/>
</dbReference>
<accession>A0A085MRB3</accession>
<dbReference type="OrthoDB" id="5830452at2759"/>
<organism evidence="2">
    <name type="scientific">Trichuris suis</name>
    <name type="common">pig whipworm</name>
    <dbReference type="NCBI Taxonomy" id="68888"/>
    <lineage>
        <taxon>Eukaryota</taxon>
        <taxon>Metazoa</taxon>
        <taxon>Ecdysozoa</taxon>
        <taxon>Nematoda</taxon>
        <taxon>Enoplea</taxon>
        <taxon>Dorylaimia</taxon>
        <taxon>Trichinellida</taxon>
        <taxon>Trichuridae</taxon>
        <taxon>Trichuris</taxon>
    </lineage>
</organism>
<evidence type="ECO:0000313" key="2">
    <source>
        <dbReference type="EMBL" id="KFD59759.1"/>
    </source>
</evidence>